<dbReference type="InterPro" id="IPR039102">
    <property type="entry name" value="FAM13"/>
</dbReference>
<keyword evidence="2" id="KW-0175">Coiled coil</keyword>
<evidence type="ECO:0000256" key="3">
    <source>
        <dbReference type="SAM" id="MobiDB-lite"/>
    </source>
</evidence>
<protein>
    <recommendedName>
        <fullName evidence="4">Rho-GAP domain-containing protein</fullName>
    </recommendedName>
</protein>
<dbReference type="PANTHER" id="PTHR15904">
    <property type="entry name" value="FAM13"/>
    <property type="match status" value="1"/>
</dbReference>
<keyword evidence="6" id="KW-1185">Reference proteome</keyword>
<gene>
    <name evidence="5" type="ORF">HF521_018704</name>
</gene>
<accession>A0A8T0BPZ5</accession>
<evidence type="ECO:0000259" key="4">
    <source>
        <dbReference type="PROSITE" id="PS50238"/>
    </source>
</evidence>
<name>A0A8T0BPZ5_SILME</name>
<feature type="compositionally biased region" description="Basic and acidic residues" evidence="3">
    <location>
        <begin position="589"/>
        <end position="598"/>
    </location>
</feature>
<sequence length="898" mass="101470">MRKSLSRTLSESLNTARVFGIPLEEVQQSGQPGQEVPLLVRTIVEYIEEHGGLGLEGLFLVNGNAEHVEWLRQRYDSGEEVNLAKEADLASAVSLLRLFLQELPEPIIPADLQTHILHLYQEDSGENELVGNMKYVLQQLPQVNYSLLRFLCRFLANVASLQVESWSIGALAAVFGPDIFHLDTDVEELREQESVSRILAELLENWEDFFDTEDDLSTSNDYSSINEQITELLEDEKIEACEELLQDGEDGPSSLSAKHSNVTPSSSLHITSISILPRTAGILRRSIQQFLDLQSSIDQDLSSYESQESSCQAGLGDHTSEKTVGAESRGREERADAGSTSGADPDQHAEDEEAFQGSPLSGLVPEQNLKMDLDNEALVDAENNINTTPRIQMYLECELMEETDVATSDSAADVCDLNANTESREQPNLNSHQVQAYSVLHDREQEDPIPVFMSWQEESESGEAQLSPLAGRMLPLPLGEDAQPLLARHFLDFGHSQRFLQQDSDATSSNKALSCGRSRRASFSSKESTKGDSVCQQLTKKLQNIKKKIKQFEEQFEKDKNYTPSHADKAANPKVLKWMTDLTRIRKQLKDAKHKAESELTPQTRPRSNTLPKSFGSTLEHSSSRGLAERDGEGRGCRPTHEETLQLIEQHLRTKREEDGWPEDIRKMTKEQLACEKTVLQKNLLYYEGLHGRPVTREERLIVKPLYDRYRLVKQMLTRASITPIIASPSSKRRNQTLQPIIEGETAHFCDEIKEEEEEEVEEDEQESGEMESEESAVIIALDPAAQPTNLQPVPDNILRPKMGESSGKLNLDLRLSSSNASSMPELLEQLWKARAEKKKLRRTIRDFEEEFYKQNGRNVQKEDRVPMLDEYKEYKRIKAKLRLLEVLISKQDSSKSI</sequence>
<feature type="compositionally biased region" description="Polar residues" evidence="3">
    <location>
        <begin position="600"/>
        <end position="625"/>
    </location>
</feature>
<feature type="region of interest" description="Disordered" evidence="3">
    <location>
        <begin position="304"/>
        <end position="365"/>
    </location>
</feature>
<dbReference type="Gene3D" id="1.10.555.10">
    <property type="entry name" value="Rho GTPase activation protein"/>
    <property type="match status" value="1"/>
</dbReference>
<dbReference type="Pfam" id="PF26116">
    <property type="entry name" value="FAM13A"/>
    <property type="match status" value="1"/>
</dbReference>
<evidence type="ECO:0000313" key="5">
    <source>
        <dbReference type="EMBL" id="KAF7707486.1"/>
    </source>
</evidence>
<feature type="region of interest" description="Disordered" evidence="3">
    <location>
        <begin position="502"/>
        <end position="534"/>
    </location>
</feature>
<reference evidence="5" key="1">
    <citation type="submission" date="2020-08" db="EMBL/GenBank/DDBJ databases">
        <title>Chromosome-level assembly of Southern catfish (Silurus meridionalis) provides insights into visual adaptation to the nocturnal and benthic lifestyles.</title>
        <authorList>
            <person name="Zhang Y."/>
            <person name="Wang D."/>
            <person name="Peng Z."/>
        </authorList>
    </citation>
    <scope>NUCLEOTIDE SEQUENCE</scope>
    <source>
        <strain evidence="5">SWU-2019-XX</strain>
        <tissue evidence="5">Muscle</tissue>
    </source>
</reference>
<dbReference type="InterPro" id="IPR000198">
    <property type="entry name" value="RhoGAP_dom"/>
</dbReference>
<dbReference type="EMBL" id="JABFDY010000005">
    <property type="protein sequence ID" value="KAF7707486.1"/>
    <property type="molecule type" value="Genomic_DNA"/>
</dbReference>
<feature type="compositionally biased region" description="Polar residues" evidence="3">
    <location>
        <begin position="502"/>
        <end position="512"/>
    </location>
</feature>
<feature type="compositionally biased region" description="Basic and acidic residues" evidence="3">
    <location>
        <begin position="627"/>
        <end position="639"/>
    </location>
</feature>
<feature type="coiled-coil region" evidence="2">
    <location>
        <begin position="824"/>
        <end position="851"/>
    </location>
</feature>
<dbReference type="InterPro" id="IPR008936">
    <property type="entry name" value="Rho_GTPase_activation_prot"/>
</dbReference>
<organism evidence="5 6">
    <name type="scientific">Silurus meridionalis</name>
    <name type="common">Southern catfish</name>
    <name type="synonym">Silurus soldatovi meridionalis</name>
    <dbReference type="NCBI Taxonomy" id="175797"/>
    <lineage>
        <taxon>Eukaryota</taxon>
        <taxon>Metazoa</taxon>
        <taxon>Chordata</taxon>
        <taxon>Craniata</taxon>
        <taxon>Vertebrata</taxon>
        <taxon>Euteleostomi</taxon>
        <taxon>Actinopterygii</taxon>
        <taxon>Neopterygii</taxon>
        <taxon>Teleostei</taxon>
        <taxon>Ostariophysi</taxon>
        <taxon>Siluriformes</taxon>
        <taxon>Siluridae</taxon>
        <taxon>Silurus</taxon>
    </lineage>
</organism>
<dbReference type="Proteomes" id="UP000606274">
    <property type="component" value="Unassembled WGS sequence"/>
</dbReference>
<dbReference type="AlphaFoldDB" id="A0A8T0BPZ5"/>
<dbReference type="PANTHER" id="PTHR15904:SF16">
    <property type="entry name" value="PROTEIN FAM13B"/>
    <property type="match status" value="1"/>
</dbReference>
<dbReference type="InterPro" id="IPR059029">
    <property type="entry name" value="FAM13A_dom"/>
</dbReference>
<feature type="coiled-coil region" evidence="2">
    <location>
        <begin position="747"/>
        <end position="774"/>
    </location>
</feature>
<comment type="similarity">
    <text evidence="1">Belongs to the FAM13 family.</text>
</comment>
<evidence type="ECO:0000313" key="6">
    <source>
        <dbReference type="Proteomes" id="UP000606274"/>
    </source>
</evidence>
<feature type="domain" description="Rho-GAP" evidence="4">
    <location>
        <begin position="21"/>
        <end position="210"/>
    </location>
</feature>
<feature type="region of interest" description="Disordered" evidence="3">
    <location>
        <begin position="589"/>
        <end position="639"/>
    </location>
</feature>
<evidence type="ECO:0000256" key="2">
    <source>
        <dbReference type="SAM" id="Coils"/>
    </source>
</evidence>
<comment type="caution">
    <text evidence="5">The sequence shown here is derived from an EMBL/GenBank/DDBJ whole genome shotgun (WGS) entry which is preliminary data.</text>
</comment>
<proteinExistence type="inferred from homology"/>
<evidence type="ECO:0000256" key="1">
    <source>
        <dbReference type="ARBA" id="ARBA00007549"/>
    </source>
</evidence>
<dbReference type="GO" id="GO:0007165">
    <property type="term" value="P:signal transduction"/>
    <property type="evidence" value="ECO:0007669"/>
    <property type="project" value="InterPro"/>
</dbReference>
<dbReference type="Pfam" id="PF00620">
    <property type="entry name" value="RhoGAP"/>
    <property type="match status" value="1"/>
</dbReference>
<dbReference type="SUPFAM" id="SSF48350">
    <property type="entry name" value="GTPase activation domain, GAP"/>
    <property type="match status" value="1"/>
</dbReference>
<dbReference type="PROSITE" id="PS50238">
    <property type="entry name" value="RHOGAP"/>
    <property type="match status" value="1"/>
</dbReference>
<dbReference type="SMART" id="SM00324">
    <property type="entry name" value="RhoGAP"/>
    <property type="match status" value="1"/>
</dbReference>